<dbReference type="Gene3D" id="3.90.79.10">
    <property type="entry name" value="Nucleoside Triphosphate Pyrophosphohydrolase"/>
    <property type="match status" value="1"/>
</dbReference>
<feature type="domain" description="Nudix hydrolase" evidence="4">
    <location>
        <begin position="72"/>
        <end position="207"/>
    </location>
</feature>
<dbReference type="Pfam" id="PF00293">
    <property type="entry name" value="NUDIX"/>
    <property type="match status" value="1"/>
</dbReference>
<dbReference type="STRING" id="1409788.NC99_06340"/>
<evidence type="ECO:0000259" key="4">
    <source>
        <dbReference type="PROSITE" id="PS51462"/>
    </source>
</evidence>
<dbReference type="AlphaFoldDB" id="A0A0L8VDD5"/>
<keyword evidence="2 3" id="KW-0378">Hydrolase</keyword>
<dbReference type="InterPro" id="IPR000086">
    <property type="entry name" value="NUDIX_hydrolase_dom"/>
</dbReference>
<dbReference type="InterPro" id="IPR015797">
    <property type="entry name" value="NUDIX_hydrolase-like_dom_sf"/>
</dbReference>
<evidence type="ECO:0000256" key="3">
    <source>
        <dbReference type="RuleBase" id="RU003476"/>
    </source>
</evidence>
<dbReference type="PROSITE" id="PS00893">
    <property type="entry name" value="NUDIX_BOX"/>
    <property type="match status" value="1"/>
</dbReference>
<keyword evidence="6" id="KW-1185">Reference proteome</keyword>
<gene>
    <name evidence="5" type="ORF">NC99_06340</name>
</gene>
<evidence type="ECO:0000313" key="6">
    <source>
        <dbReference type="Proteomes" id="UP000036958"/>
    </source>
</evidence>
<dbReference type="PRINTS" id="PR00502">
    <property type="entry name" value="NUDIXFAMILY"/>
</dbReference>
<dbReference type="EMBL" id="LGIA01000025">
    <property type="protein sequence ID" value="KOH46495.1"/>
    <property type="molecule type" value="Genomic_DNA"/>
</dbReference>
<dbReference type="PANTHER" id="PTHR43046">
    <property type="entry name" value="GDP-MANNOSE MANNOSYL HYDROLASE"/>
    <property type="match status" value="1"/>
</dbReference>
<evidence type="ECO:0000256" key="1">
    <source>
        <dbReference type="ARBA" id="ARBA00001946"/>
    </source>
</evidence>
<dbReference type="PROSITE" id="PS51462">
    <property type="entry name" value="NUDIX"/>
    <property type="match status" value="1"/>
</dbReference>
<accession>A0A0L8VDD5</accession>
<dbReference type="OrthoDB" id="9816289at2"/>
<name>A0A0L8VDD5_9BACT</name>
<dbReference type="CDD" id="cd03673">
    <property type="entry name" value="NUDIX_Ap6A_hydrolase"/>
    <property type="match status" value="1"/>
</dbReference>
<dbReference type="InterPro" id="IPR020084">
    <property type="entry name" value="NUDIX_hydrolase_CS"/>
</dbReference>
<comment type="similarity">
    <text evidence="3">Belongs to the Nudix hydrolase family.</text>
</comment>
<organism evidence="5 6">
    <name type="scientific">Sunxiuqinia dokdonensis</name>
    <dbReference type="NCBI Taxonomy" id="1409788"/>
    <lineage>
        <taxon>Bacteria</taxon>
        <taxon>Pseudomonadati</taxon>
        <taxon>Bacteroidota</taxon>
        <taxon>Bacteroidia</taxon>
        <taxon>Marinilabiliales</taxon>
        <taxon>Prolixibacteraceae</taxon>
        <taxon>Sunxiuqinia</taxon>
    </lineage>
</organism>
<dbReference type="Proteomes" id="UP000036958">
    <property type="component" value="Unassembled WGS sequence"/>
</dbReference>
<dbReference type="GO" id="GO:0016787">
    <property type="term" value="F:hydrolase activity"/>
    <property type="evidence" value="ECO:0007669"/>
    <property type="project" value="UniProtKB-KW"/>
</dbReference>
<protein>
    <recommendedName>
        <fullName evidence="4">Nudix hydrolase domain-containing protein</fullName>
    </recommendedName>
</protein>
<comment type="caution">
    <text evidence="5">The sequence shown here is derived from an EMBL/GenBank/DDBJ whole genome shotgun (WGS) entry which is preliminary data.</text>
</comment>
<reference evidence="6" key="1">
    <citation type="submission" date="2015-07" db="EMBL/GenBank/DDBJ databases">
        <title>Genome sequencing of Sunxiuqinia dokdonensis strain SK.</title>
        <authorList>
            <person name="Ahn S."/>
            <person name="Kim B.-C."/>
        </authorList>
    </citation>
    <scope>NUCLEOTIDE SEQUENCE [LARGE SCALE GENOMIC DNA]</scope>
    <source>
        <strain evidence="6">SK</strain>
    </source>
</reference>
<dbReference type="SUPFAM" id="SSF55811">
    <property type="entry name" value="Nudix"/>
    <property type="match status" value="1"/>
</dbReference>
<dbReference type="PANTHER" id="PTHR43046:SF14">
    <property type="entry name" value="MUTT_NUDIX FAMILY PROTEIN"/>
    <property type="match status" value="1"/>
</dbReference>
<sequence length="208" mass="24495">MYKVFFNEHQLLWGGEMNISLKDNIVQNVEIESFEEFIELLSELERRKYVVKLIIVSKQNPDLMAWLKNNLTQMPAAGGLVMNKQGQFLFIKRFGRWDLPKGRIEAGESAEVAAMREVEEECGITELTIHRELPATFHLYRSPYIQEENNWVLKETRWFEMTYSGSEPLVPQTDEQIEEVRWVSKDELPTVYQQTYGNLKDLIKPYLD</sequence>
<dbReference type="RefSeq" id="WP_053179647.1">
    <property type="nucleotide sequence ID" value="NZ_LGIA01000025.1"/>
</dbReference>
<evidence type="ECO:0000313" key="5">
    <source>
        <dbReference type="EMBL" id="KOH46495.1"/>
    </source>
</evidence>
<proteinExistence type="inferred from homology"/>
<evidence type="ECO:0000256" key="2">
    <source>
        <dbReference type="ARBA" id="ARBA00022801"/>
    </source>
</evidence>
<dbReference type="InterPro" id="IPR020476">
    <property type="entry name" value="Nudix_hydrolase"/>
</dbReference>
<comment type="cofactor">
    <cofactor evidence="1">
        <name>Mg(2+)</name>
        <dbReference type="ChEBI" id="CHEBI:18420"/>
    </cofactor>
</comment>